<organism evidence="2 3">
    <name type="scientific">Coprococcus hominis</name>
    <name type="common">ex Arizal et al. 2022</name>
    <dbReference type="NCBI Taxonomy" id="2881262"/>
    <lineage>
        <taxon>Bacteria</taxon>
        <taxon>Bacillati</taxon>
        <taxon>Bacillota</taxon>
        <taxon>Clostridia</taxon>
        <taxon>Lachnospirales</taxon>
        <taxon>Lachnospiraceae</taxon>
        <taxon>Coprococcus</taxon>
    </lineage>
</organism>
<keyword evidence="3" id="KW-1185">Reference proteome</keyword>
<protein>
    <recommendedName>
        <fullName evidence="4">Lipoprotein</fullName>
    </recommendedName>
</protein>
<proteinExistence type="predicted"/>
<feature type="transmembrane region" description="Helical" evidence="1">
    <location>
        <begin position="20"/>
        <end position="39"/>
    </location>
</feature>
<reference evidence="2 3" key="1">
    <citation type="submission" date="2021-10" db="EMBL/GenBank/DDBJ databases">
        <title>Anaerobic single-cell dispensing facilitates the cultivation of human gut bacteria.</title>
        <authorList>
            <person name="Afrizal A."/>
        </authorList>
    </citation>
    <scope>NUCLEOTIDE SEQUENCE [LARGE SCALE GENOMIC DNA]</scope>
    <source>
        <strain evidence="2 3">CLA-AA-H212</strain>
    </source>
</reference>
<keyword evidence="1" id="KW-0812">Transmembrane</keyword>
<accession>A0ABS8FK66</accession>
<sequence length="220" mass="25355">MKILRTKQIIENKNVQHLKFVQYILTLCFLLFVVVGITGCTKEYTADDIKSYAKETLSIRRVTVDIIPHEYKDEDGYTDILWTVKDKKNNITFHVLDNTFYGVESVTNMLLDDYDDCVFAAYADKLPSNILSYEITENDQTHLTNVEIVADYTNETELNACLCALQDVYTFYEEKGFDDLVIGYTLHYQPPENNMDAEPDTEGKEYTGILSDIPTLSEFK</sequence>
<evidence type="ECO:0008006" key="4">
    <source>
        <dbReference type="Google" id="ProtNLM"/>
    </source>
</evidence>
<keyword evidence="1" id="KW-1133">Transmembrane helix</keyword>
<keyword evidence="1" id="KW-0472">Membrane</keyword>
<comment type="caution">
    <text evidence="2">The sequence shown here is derived from an EMBL/GenBank/DDBJ whole genome shotgun (WGS) entry which is preliminary data.</text>
</comment>
<dbReference type="Proteomes" id="UP001198495">
    <property type="component" value="Unassembled WGS sequence"/>
</dbReference>
<dbReference type="EMBL" id="JAJEQT010000001">
    <property type="protein sequence ID" value="MCC2217610.1"/>
    <property type="molecule type" value="Genomic_DNA"/>
</dbReference>
<dbReference type="RefSeq" id="WP_227572800.1">
    <property type="nucleotide sequence ID" value="NZ_JAJEQT010000001.1"/>
</dbReference>
<evidence type="ECO:0000313" key="2">
    <source>
        <dbReference type="EMBL" id="MCC2217610.1"/>
    </source>
</evidence>
<evidence type="ECO:0000313" key="3">
    <source>
        <dbReference type="Proteomes" id="UP001198495"/>
    </source>
</evidence>
<name>A0ABS8FK66_9FIRM</name>
<gene>
    <name evidence="2" type="ORF">LKD28_00995</name>
</gene>
<evidence type="ECO:0000256" key="1">
    <source>
        <dbReference type="SAM" id="Phobius"/>
    </source>
</evidence>